<protein>
    <submittedName>
        <fullName evidence="2">Uncharacterized protein</fullName>
    </submittedName>
</protein>
<keyword evidence="1" id="KW-0812">Transmembrane</keyword>
<evidence type="ECO:0000256" key="1">
    <source>
        <dbReference type="SAM" id="Phobius"/>
    </source>
</evidence>
<feature type="non-terminal residue" evidence="2">
    <location>
        <position position="43"/>
    </location>
</feature>
<evidence type="ECO:0000313" key="2">
    <source>
        <dbReference type="EMBL" id="GAH19825.1"/>
    </source>
</evidence>
<keyword evidence="1" id="KW-0472">Membrane</keyword>
<sequence length="43" mass="4564">MIEKEEPTRISTKRKVKHPGAVMGIFALGLEATGVASGAYVYG</sequence>
<dbReference type="AlphaFoldDB" id="X1EHH2"/>
<proteinExistence type="predicted"/>
<name>X1EHH2_9ZZZZ</name>
<feature type="transmembrane region" description="Helical" evidence="1">
    <location>
        <begin position="21"/>
        <end position="42"/>
    </location>
</feature>
<keyword evidence="1" id="KW-1133">Transmembrane helix</keyword>
<gene>
    <name evidence="2" type="ORF">S03H2_06758</name>
</gene>
<accession>X1EHH2</accession>
<organism evidence="2">
    <name type="scientific">marine sediment metagenome</name>
    <dbReference type="NCBI Taxonomy" id="412755"/>
    <lineage>
        <taxon>unclassified sequences</taxon>
        <taxon>metagenomes</taxon>
        <taxon>ecological metagenomes</taxon>
    </lineage>
</organism>
<reference evidence="2" key="1">
    <citation type="journal article" date="2014" name="Front. Microbiol.">
        <title>High frequency of phylogenetically diverse reductive dehalogenase-homologous genes in deep subseafloor sedimentary metagenomes.</title>
        <authorList>
            <person name="Kawai M."/>
            <person name="Futagami T."/>
            <person name="Toyoda A."/>
            <person name="Takaki Y."/>
            <person name="Nishi S."/>
            <person name="Hori S."/>
            <person name="Arai W."/>
            <person name="Tsubouchi T."/>
            <person name="Morono Y."/>
            <person name="Uchiyama I."/>
            <person name="Ito T."/>
            <person name="Fujiyama A."/>
            <person name="Inagaki F."/>
            <person name="Takami H."/>
        </authorList>
    </citation>
    <scope>NUCLEOTIDE SEQUENCE</scope>
    <source>
        <strain evidence="2">Expedition CK06-06</strain>
    </source>
</reference>
<comment type="caution">
    <text evidence="2">The sequence shown here is derived from an EMBL/GenBank/DDBJ whole genome shotgun (WGS) entry which is preliminary data.</text>
</comment>
<dbReference type="EMBL" id="BARU01003013">
    <property type="protein sequence ID" value="GAH19825.1"/>
    <property type="molecule type" value="Genomic_DNA"/>
</dbReference>